<dbReference type="Gene3D" id="3.90.550.10">
    <property type="entry name" value="Spore Coat Polysaccharide Biosynthesis Protein SpsA, Chain A"/>
    <property type="match status" value="1"/>
</dbReference>
<dbReference type="GO" id="GO:0016758">
    <property type="term" value="F:hexosyltransferase activity"/>
    <property type="evidence" value="ECO:0007669"/>
    <property type="project" value="UniProtKB-ARBA"/>
</dbReference>
<feature type="domain" description="Glycosyltransferase 2-like" evidence="1">
    <location>
        <begin position="3"/>
        <end position="169"/>
    </location>
</feature>
<gene>
    <name evidence="2" type="ORF">COU14_01500</name>
</gene>
<evidence type="ECO:0000259" key="1">
    <source>
        <dbReference type="Pfam" id="PF00535"/>
    </source>
</evidence>
<accession>A0A2H0UHR0</accession>
<organism evidence="2 3">
    <name type="scientific">Candidatus Kaiserbacteria bacterium CG10_big_fil_rev_8_21_14_0_10_44_10</name>
    <dbReference type="NCBI Taxonomy" id="1974606"/>
    <lineage>
        <taxon>Bacteria</taxon>
        <taxon>Candidatus Kaiseribacteriota</taxon>
    </lineage>
</organism>
<dbReference type="InterPro" id="IPR029044">
    <property type="entry name" value="Nucleotide-diphossugar_trans"/>
</dbReference>
<dbReference type="Proteomes" id="UP000229612">
    <property type="component" value="Unassembled WGS sequence"/>
</dbReference>
<dbReference type="Pfam" id="PF00535">
    <property type="entry name" value="Glycos_transf_2"/>
    <property type="match status" value="1"/>
</dbReference>
<dbReference type="SUPFAM" id="SSF53448">
    <property type="entry name" value="Nucleotide-diphospho-sugar transferases"/>
    <property type="match status" value="1"/>
</dbReference>
<dbReference type="PANTHER" id="PTHR22916:SF3">
    <property type="entry name" value="UDP-GLCNAC:BETAGAL BETA-1,3-N-ACETYLGLUCOSAMINYLTRANSFERASE-LIKE PROTEIN 1"/>
    <property type="match status" value="1"/>
</dbReference>
<sequence length="232" mass="27125">MISIIVSMYKTDRHIQRFLSDAEVLSNKLTRNDVDHEFILVANEPTDNELLVLKLLTAPFRVLYVEREPIYASWNRGVRESRGDFITFWGVDDTRFAQAIIDGQKKLVEFQADIVYFPFRYHRFVQFISFPILAKIKTFTPPEFEKGRFIKEMHLGPHFMVRRTLFEKIGYFDESFKIAGDYEFQARAAKEDAHFVRTLAISGIFRNDGTTLSGSRDELQAEENKRVLSSHI</sequence>
<comment type="caution">
    <text evidence="2">The sequence shown here is derived from an EMBL/GenBank/DDBJ whole genome shotgun (WGS) entry which is preliminary data.</text>
</comment>
<protein>
    <recommendedName>
        <fullName evidence="1">Glycosyltransferase 2-like domain-containing protein</fullName>
    </recommendedName>
</protein>
<reference evidence="3" key="1">
    <citation type="submission" date="2017-09" db="EMBL/GenBank/DDBJ databases">
        <title>Depth-based differentiation of microbial function through sediment-hosted aquifers and enrichment of novel symbionts in the deep terrestrial subsurface.</title>
        <authorList>
            <person name="Probst A.J."/>
            <person name="Ladd B."/>
            <person name="Jarett J.K."/>
            <person name="Geller-Mcgrath D.E."/>
            <person name="Sieber C.M.K."/>
            <person name="Emerson J.B."/>
            <person name="Anantharaman K."/>
            <person name="Thomas B.C."/>
            <person name="Malmstrom R."/>
            <person name="Stieglmeier M."/>
            <person name="Klingl A."/>
            <person name="Woyke T."/>
            <person name="Ryan C.M."/>
            <person name="Banfield J.F."/>
        </authorList>
    </citation>
    <scope>NUCLEOTIDE SEQUENCE [LARGE SCALE GENOMIC DNA]</scope>
</reference>
<dbReference type="EMBL" id="PFBG01000017">
    <property type="protein sequence ID" value="PIR85938.1"/>
    <property type="molecule type" value="Genomic_DNA"/>
</dbReference>
<dbReference type="PANTHER" id="PTHR22916">
    <property type="entry name" value="GLYCOSYLTRANSFERASE"/>
    <property type="match status" value="1"/>
</dbReference>
<evidence type="ECO:0000313" key="3">
    <source>
        <dbReference type="Proteomes" id="UP000229612"/>
    </source>
</evidence>
<dbReference type="InterPro" id="IPR001173">
    <property type="entry name" value="Glyco_trans_2-like"/>
</dbReference>
<name>A0A2H0UHR0_9BACT</name>
<evidence type="ECO:0000313" key="2">
    <source>
        <dbReference type="EMBL" id="PIR85938.1"/>
    </source>
</evidence>
<proteinExistence type="predicted"/>
<dbReference type="AlphaFoldDB" id="A0A2H0UHR0"/>